<evidence type="ECO:0000256" key="6">
    <source>
        <dbReference type="ARBA" id="ARBA00022787"/>
    </source>
</evidence>
<evidence type="ECO:0000256" key="2">
    <source>
        <dbReference type="ARBA" id="ARBA00010510"/>
    </source>
</evidence>
<comment type="subcellular location">
    <subcellularLocation>
        <location evidence="1">Mitochondrion outer membrane</location>
        <topology evidence="1">Multi-pass membrane protein</topology>
    </subcellularLocation>
</comment>
<keyword evidence="8" id="KW-0496">Mitochondrion</keyword>
<dbReference type="Pfam" id="PF01459">
    <property type="entry name" value="Porin_3"/>
    <property type="match status" value="1"/>
</dbReference>
<keyword evidence="6" id="KW-1000">Mitochondrion outer membrane</keyword>
<name>A0A066V312_TILAU</name>
<evidence type="ECO:0000256" key="10">
    <source>
        <dbReference type="SAM" id="MobiDB-lite"/>
    </source>
</evidence>
<evidence type="ECO:0000256" key="1">
    <source>
        <dbReference type="ARBA" id="ARBA00004374"/>
    </source>
</evidence>
<dbReference type="InParanoid" id="A0A066V312"/>
<dbReference type="AlphaFoldDB" id="A0A066V312"/>
<keyword evidence="12" id="KW-1185">Reference proteome</keyword>
<dbReference type="GeneID" id="25266773"/>
<dbReference type="GO" id="GO:0005741">
    <property type="term" value="C:mitochondrial outer membrane"/>
    <property type="evidence" value="ECO:0007669"/>
    <property type="project" value="UniProtKB-SubCell"/>
</dbReference>
<dbReference type="OrthoDB" id="19656at2759"/>
<keyword evidence="9" id="KW-0472">Membrane</keyword>
<evidence type="ECO:0000256" key="9">
    <source>
        <dbReference type="ARBA" id="ARBA00023136"/>
    </source>
</evidence>
<dbReference type="STRING" id="1037660.A0A066V312"/>
<evidence type="ECO:0000256" key="5">
    <source>
        <dbReference type="ARBA" id="ARBA00022692"/>
    </source>
</evidence>
<dbReference type="GO" id="GO:0030150">
    <property type="term" value="P:protein import into mitochondrial matrix"/>
    <property type="evidence" value="ECO:0007669"/>
    <property type="project" value="InterPro"/>
</dbReference>
<feature type="region of interest" description="Disordered" evidence="10">
    <location>
        <begin position="1"/>
        <end position="60"/>
    </location>
</feature>
<protein>
    <submittedName>
        <fullName evidence="11">Uncharacterized protein</fullName>
    </submittedName>
</protein>
<dbReference type="GO" id="GO:0008320">
    <property type="term" value="F:protein transmembrane transporter activity"/>
    <property type="evidence" value="ECO:0007669"/>
    <property type="project" value="InterPro"/>
</dbReference>
<keyword evidence="5" id="KW-0812">Transmembrane</keyword>
<comment type="similarity">
    <text evidence="2">Belongs to the Tom40 family.</text>
</comment>
<dbReference type="CDD" id="cd07305">
    <property type="entry name" value="Porin3_Tom40"/>
    <property type="match status" value="1"/>
</dbReference>
<dbReference type="RefSeq" id="XP_013239946.1">
    <property type="nucleotide sequence ID" value="XM_013384492.1"/>
</dbReference>
<feature type="compositionally biased region" description="Low complexity" evidence="10">
    <location>
        <begin position="1"/>
        <end position="13"/>
    </location>
</feature>
<keyword evidence="3" id="KW-0813">Transport</keyword>
<gene>
    <name evidence="11" type="ORF">K437DRAFT_276886</name>
</gene>
<dbReference type="OMA" id="TRFNYRW"/>
<keyword evidence="4" id="KW-1134">Transmembrane beta strand</keyword>
<dbReference type="Gene3D" id="2.40.160.10">
    <property type="entry name" value="Porin"/>
    <property type="match status" value="1"/>
</dbReference>
<feature type="compositionally biased region" description="Basic and acidic residues" evidence="10">
    <location>
        <begin position="37"/>
        <end position="48"/>
    </location>
</feature>
<organism evidence="11 12">
    <name type="scientific">Tilletiaria anomala (strain ATCC 24038 / CBS 436.72 / UBC 951)</name>
    <dbReference type="NCBI Taxonomy" id="1037660"/>
    <lineage>
        <taxon>Eukaryota</taxon>
        <taxon>Fungi</taxon>
        <taxon>Dikarya</taxon>
        <taxon>Basidiomycota</taxon>
        <taxon>Ustilaginomycotina</taxon>
        <taxon>Exobasidiomycetes</taxon>
        <taxon>Georgefischeriales</taxon>
        <taxon>Tilletiariaceae</taxon>
        <taxon>Tilletiaria</taxon>
    </lineage>
</organism>
<dbReference type="PANTHER" id="PTHR10802">
    <property type="entry name" value="MITOCHONDRIAL IMPORT RECEPTOR SUBUNIT TOM40"/>
    <property type="match status" value="1"/>
</dbReference>
<accession>A0A066V312</accession>
<dbReference type="Proteomes" id="UP000027361">
    <property type="component" value="Unassembled WGS sequence"/>
</dbReference>
<evidence type="ECO:0000256" key="3">
    <source>
        <dbReference type="ARBA" id="ARBA00022448"/>
    </source>
</evidence>
<evidence type="ECO:0000313" key="11">
    <source>
        <dbReference type="EMBL" id="KDN36097.1"/>
    </source>
</evidence>
<evidence type="ECO:0000256" key="8">
    <source>
        <dbReference type="ARBA" id="ARBA00023128"/>
    </source>
</evidence>
<proteinExistence type="inferred from homology"/>
<dbReference type="InterPro" id="IPR037930">
    <property type="entry name" value="Tom40"/>
</dbReference>
<feature type="compositionally biased region" description="Pro residues" evidence="10">
    <location>
        <begin position="378"/>
        <end position="389"/>
    </location>
</feature>
<reference evidence="11 12" key="1">
    <citation type="submission" date="2014-05" db="EMBL/GenBank/DDBJ databases">
        <title>Draft genome sequence of a rare smut relative, Tilletiaria anomala UBC 951.</title>
        <authorList>
            <consortium name="DOE Joint Genome Institute"/>
            <person name="Toome M."/>
            <person name="Kuo A."/>
            <person name="Henrissat B."/>
            <person name="Lipzen A."/>
            <person name="Tritt A."/>
            <person name="Yoshinaga Y."/>
            <person name="Zane M."/>
            <person name="Barry K."/>
            <person name="Grigoriev I.V."/>
            <person name="Spatafora J.W."/>
            <person name="Aimea M.C."/>
        </authorList>
    </citation>
    <scope>NUCLEOTIDE SEQUENCE [LARGE SCALE GENOMIC DNA]</scope>
    <source>
        <strain evidence="11 12">UBC 951</strain>
    </source>
</reference>
<evidence type="ECO:0000256" key="4">
    <source>
        <dbReference type="ARBA" id="ARBA00022452"/>
    </source>
</evidence>
<dbReference type="InterPro" id="IPR027246">
    <property type="entry name" value="Porin_Euk/Tom40"/>
</dbReference>
<dbReference type="EMBL" id="JMSN01000182">
    <property type="protein sequence ID" value="KDN36097.1"/>
    <property type="molecule type" value="Genomic_DNA"/>
</dbReference>
<dbReference type="FunCoup" id="A0A066V312">
    <property type="interactions" value="200"/>
</dbReference>
<sequence>MSSQTATPPTYSSPVPPPPPPSGAEALLHPSSPSPFLDEKRHPGEAHLHNPHTPSSEGANAQYGFFTPVVSAIARIHSLRKELGLPNPGTVEHLQREVKATHLTNHFFDGARADLTKVFSTNPVFQVTHAFSFPIAPNPAGYNFGAVVGDERHFLQGGVDDSGAVTMRFNRGWGAGHTSKAQAQLVRGPGSFVQLEHDYQGSDHSANVKALNPGLTDGTGIFMVNYIQSLTRNFALGIETVVQRPSPEVEEASTGYHAKYVSNNHDWIATASMQGVGILQATYWQKLAERIDVAADLILVAVGQKREATATLGAKWDFRMSTLRGQIDSTGKISSLFEQRLAPTFSFTVGGEIDHLKSTSRFGVGFNIESGGEGMDPTQPPPAPPSLPL</sequence>
<dbReference type="HOGENOM" id="CLU_042174_2_0_1"/>
<evidence type="ECO:0000313" key="12">
    <source>
        <dbReference type="Proteomes" id="UP000027361"/>
    </source>
</evidence>
<evidence type="ECO:0000256" key="7">
    <source>
        <dbReference type="ARBA" id="ARBA00022927"/>
    </source>
</evidence>
<feature type="region of interest" description="Disordered" evidence="10">
    <location>
        <begin position="367"/>
        <end position="389"/>
    </location>
</feature>
<dbReference type="InterPro" id="IPR023614">
    <property type="entry name" value="Porin_dom_sf"/>
</dbReference>
<comment type="caution">
    <text evidence="11">The sequence shown here is derived from an EMBL/GenBank/DDBJ whole genome shotgun (WGS) entry which is preliminary data.</text>
</comment>
<keyword evidence="7" id="KW-0653">Protein transport</keyword>